<evidence type="ECO:0000313" key="11">
    <source>
        <dbReference type="Proteomes" id="UP000317778"/>
    </source>
</evidence>
<keyword evidence="4 7" id="KW-1133">Transmembrane helix</keyword>
<evidence type="ECO:0000313" key="10">
    <source>
        <dbReference type="EMBL" id="TKJ42043.1"/>
    </source>
</evidence>
<dbReference type="InterPro" id="IPR003838">
    <property type="entry name" value="ABC3_permease_C"/>
</dbReference>
<evidence type="ECO:0000256" key="1">
    <source>
        <dbReference type="ARBA" id="ARBA00004651"/>
    </source>
</evidence>
<reference evidence="10 11" key="1">
    <citation type="submission" date="2017-06" db="EMBL/GenBank/DDBJ databases">
        <title>Novel microbial phyla capable of carbon fixation and sulfur reduction in deep-sea sediments.</title>
        <authorList>
            <person name="Huang J."/>
            <person name="Baker B."/>
            <person name="Wang Y."/>
        </authorList>
    </citation>
    <scope>NUCLEOTIDE SEQUENCE [LARGE SCALE GENOMIC DNA]</scope>
    <source>
        <strain evidence="10">B3_TA06</strain>
    </source>
</reference>
<feature type="domain" description="ABC3 transporter permease C-terminal" evidence="8">
    <location>
        <begin position="297"/>
        <end position="410"/>
    </location>
</feature>
<evidence type="ECO:0000256" key="6">
    <source>
        <dbReference type="ARBA" id="ARBA00038076"/>
    </source>
</evidence>
<keyword evidence="3 7" id="KW-0812">Transmembrane</keyword>
<comment type="subcellular location">
    <subcellularLocation>
        <location evidence="1">Cell membrane</location>
        <topology evidence="1">Multi-pass membrane protein</topology>
    </subcellularLocation>
</comment>
<dbReference type="EMBL" id="NJBO01000011">
    <property type="protein sequence ID" value="TKJ42043.1"/>
    <property type="molecule type" value="Genomic_DNA"/>
</dbReference>
<feature type="transmembrane region" description="Helical" evidence="7">
    <location>
        <begin position="21"/>
        <end position="42"/>
    </location>
</feature>
<evidence type="ECO:0008006" key="12">
    <source>
        <dbReference type="Google" id="ProtNLM"/>
    </source>
</evidence>
<dbReference type="PANTHER" id="PTHR30572">
    <property type="entry name" value="MEMBRANE COMPONENT OF TRANSPORTER-RELATED"/>
    <property type="match status" value="1"/>
</dbReference>
<evidence type="ECO:0000259" key="8">
    <source>
        <dbReference type="Pfam" id="PF02687"/>
    </source>
</evidence>
<sequence length="417" mass="45938">MNFLSLFRLSVVTLRHHKSRSFLTTLGIIIGVMTVITILSLLEGLNRKIKEEFSTLGSSTIYIQKMEWQVGPGRHRLDFEELRKRPNFTVEDAEALAKLSSIEAAVPSIDKGVGTIKRLGNEAQNCQLKGTAEGGDLTGNWVVAEGRFITREDRLHRRLVCVIGSYIAENLFGAENPLGQTLDVDGHRYFVVGVLEEKGAMFGQTQDNVLIIPVSTYLKYNPLPRGWRAIWGGLSIEALPKPGVVLEKAMEDVEELLRLRRGLRYDQDNDFGLNTQQMIMTALQGITSTLWIVMVGIAAISLIVGGIGIMNIMLVSVAERTREIGIRKAVGARDRDIMIQFLMEAVVLALLGGLIGIIVGIGIARLVSVLVKFLDAASPWWTIALGFGFSAAVGIFFGIYPAQKASKLNPIDAIRYE</sequence>
<feature type="domain" description="MacB-like periplasmic core" evidence="9">
    <location>
        <begin position="21"/>
        <end position="255"/>
    </location>
</feature>
<dbReference type="Pfam" id="PF12704">
    <property type="entry name" value="MacB_PCD"/>
    <property type="match status" value="1"/>
</dbReference>
<keyword evidence="2" id="KW-1003">Cell membrane</keyword>
<dbReference type="GO" id="GO:0022857">
    <property type="term" value="F:transmembrane transporter activity"/>
    <property type="evidence" value="ECO:0007669"/>
    <property type="project" value="TreeGrafter"/>
</dbReference>
<dbReference type="Pfam" id="PF02687">
    <property type="entry name" value="FtsX"/>
    <property type="match status" value="1"/>
</dbReference>
<proteinExistence type="inferred from homology"/>
<evidence type="ECO:0000256" key="5">
    <source>
        <dbReference type="ARBA" id="ARBA00023136"/>
    </source>
</evidence>
<name>A0A532V4B0_UNCT6</name>
<gene>
    <name evidence="10" type="ORF">CEE36_07405</name>
</gene>
<dbReference type="PANTHER" id="PTHR30572:SF4">
    <property type="entry name" value="ABC TRANSPORTER PERMEASE YTRF"/>
    <property type="match status" value="1"/>
</dbReference>
<evidence type="ECO:0000256" key="4">
    <source>
        <dbReference type="ARBA" id="ARBA00022989"/>
    </source>
</evidence>
<evidence type="ECO:0000256" key="7">
    <source>
        <dbReference type="SAM" id="Phobius"/>
    </source>
</evidence>
<organism evidence="10 11">
    <name type="scientific">candidate division TA06 bacterium B3_TA06</name>
    <dbReference type="NCBI Taxonomy" id="2012487"/>
    <lineage>
        <taxon>Bacteria</taxon>
        <taxon>Bacteria division TA06</taxon>
    </lineage>
</organism>
<protein>
    <recommendedName>
        <fullName evidence="12">Multidrug ABC transporter substrate-binding protein</fullName>
    </recommendedName>
</protein>
<dbReference type="GO" id="GO:0005886">
    <property type="term" value="C:plasma membrane"/>
    <property type="evidence" value="ECO:0007669"/>
    <property type="project" value="UniProtKB-SubCell"/>
</dbReference>
<dbReference type="Proteomes" id="UP000317778">
    <property type="component" value="Unassembled WGS sequence"/>
</dbReference>
<comment type="similarity">
    <text evidence="6">Belongs to the ABC-4 integral membrane protein family.</text>
</comment>
<comment type="caution">
    <text evidence="10">The sequence shown here is derived from an EMBL/GenBank/DDBJ whole genome shotgun (WGS) entry which is preliminary data.</text>
</comment>
<accession>A0A532V4B0</accession>
<dbReference type="InterPro" id="IPR050250">
    <property type="entry name" value="Macrolide_Exporter_MacB"/>
</dbReference>
<feature type="transmembrane region" description="Helical" evidence="7">
    <location>
        <begin position="290"/>
        <end position="318"/>
    </location>
</feature>
<dbReference type="AlphaFoldDB" id="A0A532V4B0"/>
<feature type="transmembrane region" description="Helical" evidence="7">
    <location>
        <begin position="379"/>
        <end position="400"/>
    </location>
</feature>
<evidence type="ECO:0000256" key="3">
    <source>
        <dbReference type="ARBA" id="ARBA00022692"/>
    </source>
</evidence>
<feature type="transmembrane region" description="Helical" evidence="7">
    <location>
        <begin position="339"/>
        <end position="367"/>
    </location>
</feature>
<evidence type="ECO:0000256" key="2">
    <source>
        <dbReference type="ARBA" id="ARBA00022475"/>
    </source>
</evidence>
<dbReference type="InterPro" id="IPR025857">
    <property type="entry name" value="MacB_PCD"/>
</dbReference>
<evidence type="ECO:0000259" key="9">
    <source>
        <dbReference type="Pfam" id="PF12704"/>
    </source>
</evidence>
<keyword evidence="5 7" id="KW-0472">Membrane</keyword>